<dbReference type="AlphaFoldDB" id="A0A915PR51"/>
<dbReference type="PANTHER" id="PTHR47411:SF3">
    <property type="entry name" value="I-BETA-1,3-N-ACETYLGLUCOSAMINYLTRANSFERASE"/>
    <property type="match status" value="1"/>
</dbReference>
<name>A0A915PR51_9BILA</name>
<accession>A0A915PR51</accession>
<evidence type="ECO:0000313" key="2">
    <source>
        <dbReference type="WBParaSite" id="sdigi.contig338.g7560.t1"/>
    </source>
</evidence>
<dbReference type="PANTHER" id="PTHR47411">
    <property type="entry name" value="B3GNT1, BETA-1,3-N-ACETYLGUCOSAMINYLTRANSFERASE 1, HOMOLOG"/>
    <property type="match status" value="1"/>
</dbReference>
<dbReference type="WBParaSite" id="sdigi.contig338.g7560.t1">
    <property type="protein sequence ID" value="sdigi.contig338.g7560.t1"/>
    <property type="gene ID" value="sdigi.contig338.g7560"/>
</dbReference>
<dbReference type="Pfam" id="PF13896">
    <property type="entry name" value="Glyco_transf_49"/>
    <property type="match status" value="1"/>
</dbReference>
<proteinExistence type="predicted"/>
<sequence>MSIYERITLVLHISYDYLTDNILEQILQLKSWDGPITLVIAIPSADVYNKIRGIKEMLLRFPPYVLHKLSAHVLFQSNMGCNNDIIDKLSGANIEWRYPVNVARNVARMFVRSKYVLIGDSEFVFPKGFESRMRALAQNQLTRDPKTVLVVRIFEVNETIKEMPRNKKELRELFFKGLAVEFHARYNVVAHAIPHLDQWFNKQENEEINVNSIIKFSERGWEPQFVSLNTIPFHDENFPFSLRDNTVLTSQLRSQSVDRFMS</sequence>
<dbReference type="Proteomes" id="UP000887581">
    <property type="component" value="Unplaced"/>
</dbReference>
<protein>
    <submittedName>
        <fullName evidence="2">O-fucosyltransferase family protein</fullName>
    </submittedName>
</protein>
<evidence type="ECO:0000313" key="1">
    <source>
        <dbReference type="Proteomes" id="UP000887581"/>
    </source>
</evidence>
<reference evidence="2" key="1">
    <citation type="submission" date="2022-11" db="UniProtKB">
        <authorList>
            <consortium name="WormBaseParasite"/>
        </authorList>
    </citation>
    <scope>IDENTIFICATION</scope>
</reference>
<organism evidence="1 2">
    <name type="scientific">Setaria digitata</name>
    <dbReference type="NCBI Taxonomy" id="48799"/>
    <lineage>
        <taxon>Eukaryota</taxon>
        <taxon>Metazoa</taxon>
        <taxon>Ecdysozoa</taxon>
        <taxon>Nematoda</taxon>
        <taxon>Chromadorea</taxon>
        <taxon>Rhabditida</taxon>
        <taxon>Spirurina</taxon>
        <taxon>Spiruromorpha</taxon>
        <taxon>Filarioidea</taxon>
        <taxon>Setariidae</taxon>
        <taxon>Setaria</taxon>
    </lineage>
</organism>
<keyword evidence="1" id="KW-1185">Reference proteome</keyword>